<evidence type="ECO:0000256" key="5">
    <source>
        <dbReference type="ARBA" id="ARBA00022989"/>
    </source>
</evidence>
<comment type="caution">
    <text evidence="11">The sequence shown here is derived from an EMBL/GenBank/DDBJ whole genome shotgun (WGS) entry which is preliminary data.</text>
</comment>
<sequence length="582" mass="66050">MVGSEFLDYLSKLQVATYVGIEDAADKFNFIVTVLILLLCTTVVTVKQYMMKPISCYMATDLGGKNLLDYVENYCWVQGTVPISYAGRVPETDEGWKKMDEQKLLYYQWVPFMLGLQCIMFYIPRLIWQMICYNRTGTDIQHLVLSANQAVHATDNKRTEMIQHVARTLEQLLFQQEQYRASSRNRNRHQQTGVHTDVPPTGVPRLNLGDSIELTKMRSKQNQLHDVESQPVTDTHHNANYDHHLHAPALSETGQSHSLIGFDCSRLWRAACVHRFDRHRGTFLSLAYLLLKLLYLANAIGQLFLMQHFLGFHAGDEAFGFGIAVLQNILNGRDWESTLVFPRVAYCYAPVKHLGTRTNTATAQCVLPVNMLNEKIYIFLWWWVLFVAALTALSLLRWSLRMLSRTGPIDFVTKYLTLHEKYDPRDGELLKEFVQKFLRRDGIFLLKMLSYNAGELVTSDVLAHIWSSYRVKRLGLNTRDSSTSPSPPSPLLDKALQSAANVRPSAPLMPDLPSRPPLPTPPPPPPPPPLPPPIPQLPSRPNYPEYPASRSQYPEGVIEPGAVHSRSIPNQPQPNPVRGTLV</sequence>
<evidence type="ECO:0000313" key="12">
    <source>
        <dbReference type="Proteomes" id="UP000728185"/>
    </source>
</evidence>
<evidence type="ECO:0000256" key="7">
    <source>
        <dbReference type="ARBA" id="ARBA00023136"/>
    </source>
</evidence>
<evidence type="ECO:0000256" key="6">
    <source>
        <dbReference type="ARBA" id="ARBA00023065"/>
    </source>
</evidence>
<evidence type="ECO:0000256" key="1">
    <source>
        <dbReference type="ARBA" id="ARBA00004651"/>
    </source>
</evidence>
<dbReference type="PANTHER" id="PTHR11893">
    <property type="entry name" value="INNEXIN"/>
    <property type="match status" value="1"/>
</dbReference>
<dbReference type="GO" id="GO:0005886">
    <property type="term" value="C:plasma membrane"/>
    <property type="evidence" value="ECO:0007669"/>
    <property type="project" value="UniProtKB-SubCell"/>
</dbReference>
<protein>
    <recommendedName>
        <fullName evidence="9">Innexin</fullName>
    </recommendedName>
</protein>
<evidence type="ECO:0000256" key="9">
    <source>
        <dbReference type="RuleBase" id="RU010713"/>
    </source>
</evidence>
<evidence type="ECO:0000256" key="2">
    <source>
        <dbReference type="ARBA" id="ARBA00022448"/>
    </source>
</evidence>
<comment type="function">
    <text evidence="9">Structural component of the gap junctions.</text>
</comment>
<keyword evidence="4 9" id="KW-0812">Transmembrane</keyword>
<dbReference type="GO" id="GO:0005921">
    <property type="term" value="C:gap junction"/>
    <property type="evidence" value="ECO:0007669"/>
    <property type="project" value="UniProtKB-UniRule"/>
</dbReference>
<keyword evidence="2 9" id="KW-0813">Transport</keyword>
<evidence type="ECO:0000256" key="10">
    <source>
        <dbReference type="SAM" id="MobiDB-lite"/>
    </source>
</evidence>
<name>A0A8E0S656_9TREM</name>
<dbReference type="InterPro" id="IPR000990">
    <property type="entry name" value="Innexin"/>
</dbReference>
<feature type="transmembrane region" description="Helical" evidence="9">
    <location>
        <begin position="376"/>
        <end position="396"/>
    </location>
</feature>
<reference evidence="11" key="1">
    <citation type="submission" date="2019-05" db="EMBL/GenBank/DDBJ databases">
        <title>Annotation for the trematode Fasciolopsis buski.</title>
        <authorList>
            <person name="Choi Y.-J."/>
        </authorList>
    </citation>
    <scope>NUCLEOTIDE SEQUENCE</scope>
    <source>
        <strain evidence="11">HT</strain>
        <tissue evidence="11">Whole worm</tissue>
    </source>
</reference>
<feature type="transmembrane region" description="Helical" evidence="9">
    <location>
        <begin position="283"/>
        <end position="305"/>
    </location>
</feature>
<feature type="transmembrane region" description="Helical" evidence="9">
    <location>
        <begin position="106"/>
        <end position="123"/>
    </location>
</feature>
<keyword evidence="12" id="KW-1185">Reference proteome</keyword>
<gene>
    <name evidence="9" type="primary">inx</name>
    <name evidence="11" type="ORF">FBUS_03006</name>
</gene>
<dbReference type="AlphaFoldDB" id="A0A8E0S656"/>
<keyword evidence="6 9" id="KW-0406">Ion transport</keyword>
<evidence type="ECO:0000256" key="3">
    <source>
        <dbReference type="ARBA" id="ARBA00022475"/>
    </source>
</evidence>
<feature type="transmembrane region" description="Helical" evidence="9">
    <location>
        <begin position="28"/>
        <end position="46"/>
    </location>
</feature>
<comment type="subcellular location">
    <subcellularLocation>
        <location evidence="1 9">Cell membrane</location>
        <topology evidence="1 9">Multi-pass membrane protein</topology>
    </subcellularLocation>
</comment>
<dbReference type="Proteomes" id="UP000728185">
    <property type="component" value="Unassembled WGS sequence"/>
</dbReference>
<dbReference type="PROSITE" id="PS51013">
    <property type="entry name" value="PANNEXIN"/>
    <property type="match status" value="1"/>
</dbReference>
<keyword evidence="7 9" id="KW-0472">Membrane</keyword>
<proteinExistence type="inferred from homology"/>
<keyword evidence="5 9" id="KW-1133">Transmembrane helix</keyword>
<evidence type="ECO:0000256" key="4">
    <source>
        <dbReference type="ARBA" id="ARBA00022692"/>
    </source>
</evidence>
<evidence type="ECO:0000313" key="11">
    <source>
        <dbReference type="EMBL" id="KAA0197213.1"/>
    </source>
</evidence>
<dbReference type="Pfam" id="PF00876">
    <property type="entry name" value="Innexin"/>
    <property type="match status" value="1"/>
</dbReference>
<keyword evidence="8 9" id="KW-0407">Ion channel</keyword>
<dbReference type="OrthoDB" id="5867527at2759"/>
<accession>A0A8E0S656</accession>
<feature type="compositionally biased region" description="Pro residues" evidence="10">
    <location>
        <begin position="513"/>
        <end position="538"/>
    </location>
</feature>
<organism evidence="11 12">
    <name type="scientific">Fasciolopsis buskii</name>
    <dbReference type="NCBI Taxonomy" id="27845"/>
    <lineage>
        <taxon>Eukaryota</taxon>
        <taxon>Metazoa</taxon>
        <taxon>Spiralia</taxon>
        <taxon>Lophotrochozoa</taxon>
        <taxon>Platyhelminthes</taxon>
        <taxon>Trematoda</taxon>
        <taxon>Digenea</taxon>
        <taxon>Plagiorchiida</taxon>
        <taxon>Echinostomata</taxon>
        <taxon>Echinostomatoidea</taxon>
        <taxon>Fasciolidae</taxon>
        <taxon>Fasciolopsis</taxon>
    </lineage>
</organism>
<dbReference type="PRINTS" id="PR01262">
    <property type="entry name" value="INNEXIN"/>
</dbReference>
<dbReference type="EMBL" id="LUCM01002526">
    <property type="protein sequence ID" value="KAA0197213.1"/>
    <property type="molecule type" value="Genomic_DNA"/>
</dbReference>
<keyword evidence="3" id="KW-1003">Cell membrane</keyword>
<evidence type="ECO:0000256" key="8">
    <source>
        <dbReference type="ARBA" id="ARBA00023303"/>
    </source>
</evidence>
<comment type="similarity">
    <text evidence="9">Belongs to the pannexin family.</text>
</comment>
<feature type="region of interest" description="Disordered" evidence="10">
    <location>
        <begin position="504"/>
        <end position="582"/>
    </location>
</feature>
<dbReference type="GO" id="GO:0034220">
    <property type="term" value="P:monoatomic ion transmembrane transport"/>
    <property type="evidence" value="ECO:0007669"/>
    <property type="project" value="UniProtKB-KW"/>
</dbReference>
<feature type="region of interest" description="Disordered" evidence="10">
    <location>
        <begin position="181"/>
        <end position="206"/>
    </location>
</feature>
<dbReference type="PANTHER" id="PTHR11893:SF36">
    <property type="entry name" value="INNEXIN-5"/>
    <property type="match status" value="1"/>
</dbReference>